<dbReference type="EMBL" id="LTDL01000019">
    <property type="protein sequence ID" value="OAG31354.1"/>
    <property type="molecule type" value="Genomic_DNA"/>
</dbReference>
<dbReference type="GeneID" id="93648182"/>
<feature type="region of interest" description="Disordered" evidence="1">
    <location>
        <begin position="56"/>
        <end position="101"/>
    </location>
</feature>
<dbReference type="RefSeq" id="XP_067545050.1">
    <property type="nucleotide sequence ID" value="XM_067689250.1"/>
</dbReference>
<reference evidence="4 5" key="1">
    <citation type="submission" date="2016-02" db="EMBL/GenBank/DDBJ databases">
        <title>Discovery of a natural microsporidian pathogen with a broad tissue tropism in Caenorhabditis elegans.</title>
        <authorList>
            <person name="Luallen R.J."/>
            <person name="Reinke A.W."/>
            <person name="Tong L."/>
            <person name="Botts M.R."/>
            <person name="Felix M.-A."/>
            <person name="Troemel E.R."/>
        </authorList>
    </citation>
    <scope>NUCLEOTIDE SEQUENCE [LARGE SCALE GENOMIC DNA]</scope>
    <source>
        <strain evidence="4 5">JUm2807</strain>
    </source>
</reference>
<comment type="caution">
    <text evidence="4">The sequence shown here is derived from an EMBL/GenBank/DDBJ whole genome shotgun (WGS) entry which is preliminary data.</text>
</comment>
<evidence type="ECO:0000256" key="3">
    <source>
        <dbReference type="SAM" id="SignalP"/>
    </source>
</evidence>
<organism evidence="4 5">
    <name type="scientific">Nematocida displodere</name>
    <dbReference type="NCBI Taxonomy" id="1805483"/>
    <lineage>
        <taxon>Eukaryota</taxon>
        <taxon>Fungi</taxon>
        <taxon>Fungi incertae sedis</taxon>
        <taxon>Microsporidia</taxon>
        <taxon>Nematocida</taxon>
    </lineage>
</organism>
<dbReference type="Proteomes" id="UP000185944">
    <property type="component" value="Unassembled WGS sequence"/>
</dbReference>
<feature type="transmembrane region" description="Helical" evidence="2">
    <location>
        <begin position="372"/>
        <end position="392"/>
    </location>
</feature>
<evidence type="ECO:0000256" key="2">
    <source>
        <dbReference type="SAM" id="Phobius"/>
    </source>
</evidence>
<feature type="transmembrane region" description="Helical" evidence="2">
    <location>
        <begin position="323"/>
        <end position="342"/>
    </location>
</feature>
<keyword evidence="5" id="KW-1185">Reference proteome</keyword>
<evidence type="ECO:0000256" key="1">
    <source>
        <dbReference type="SAM" id="MobiDB-lite"/>
    </source>
</evidence>
<sequence>MRTSKKKPWISPIYTCLALCLLVLASICNASHPTEMESTSIVESGETVQNTQIKTSFGSVEAKNDRPVSTDEKFLDRPQDDPEPDTVSEPDTALGNDVSEPETAFDVVSEDDTVLGDVLEDSTVPTPVPGTTSVNIFKRRDVSIVLFTMGMHLAIVLTILYFKKDNYEEYCSLINQLPPHIQESTLGTIATGLFQKILFGFYTLNSVYMVQMEKPQNLPFFFAKFFILPTVVLLLSSFFLISTLDTLAYSYLIQACILILYGLVSLTFSVIGCAATPNENEHSNYMLSFLTVLRKSIFPMAVALVSLQAIHLAVNVLMGEKVAHIFLQTGTFALFFSLYTGLNQNIQALLSIGQTDLVPNPKTTSKYAKRRMALILNVILLVLVLASAYTTTNYIKDLVLSTVTIITNFVVKRASVFGLVTEWLNNVSSKAENIAVVRDIIST</sequence>
<keyword evidence="2" id="KW-0472">Membrane</keyword>
<feature type="transmembrane region" description="Helical" evidence="2">
    <location>
        <begin position="221"/>
        <end position="242"/>
    </location>
</feature>
<keyword evidence="2" id="KW-1133">Transmembrane helix</keyword>
<feature type="transmembrane region" description="Helical" evidence="2">
    <location>
        <begin position="248"/>
        <end position="276"/>
    </location>
</feature>
<name>A0A177EHA1_9MICR</name>
<proteinExistence type="predicted"/>
<keyword evidence="2" id="KW-0812">Transmembrane</keyword>
<protein>
    <submittedName>
        <fullName evidence="4">Uncharacterized protein</fullName>
    </submittedName>
</protein>
<keyword evidence="3" id="KW-0732">Signal</keyword>
<evidence type="ECO:0000313" key="4">
    <source>
        <dbReference type="EMBL" id="OAG31354.1"/>
    </source>
</evidence>
<feature type="chain" id="PRO_5008060448" evidence="3">
    <location>
        <begin position="31"/>
        <end position="443"/>
    </location>
</feature>
<feature type="signal peptide" evidence="3">
    <location>
        <begin position="1"/>
        <end position="30"/>
    </location>
</feature>
<feature type="compositionally biased region" description="Basic and acidic residues" evidence="1">
    <location>
        <begin position="62"/>
        <end position="80"/>
    </location>
</feature>
<evidence type="ECO:0000313" key="5">
    <source>
        <dbReference type="Proteomes" id="UP000185944"/>
    </source>
</evidence>
<dbReference type="VEuPathDB" id="MicrosporidiaDB:NEDG_01832"/>
<feature type="transmembrane region" description="Helical" evidence="2">
    <location>
        <begin position="142"/>
        <end position="162"/>
    </location>
</feature>
<gene>
    <name evidence="4" type="ORF">NEDG_01832</name>
</gene>
<accession>A0A177EHA1</accession>
<dbReference type="AlphaFoldDB" id="A0A177EHA1"/>